<feature type="domain" description="Mandelate racemase/muconate lactonizing enzyme C-terminal" evidence="4">
    <location>
        <begin position="154"/>
        <end position="255"/>
    </location>
</feature>
<dbReference type="EMBL" id="JBIRYL010000001">
    <property type="protein sequence ID" value="MFI2228643.1"/>
    <property type="molecule type" value="Genomic_DNA"/>
</dbReference>
<evidence type="ECO:0000256" key="2">
    <source>
        <dbReference type="ARBA" id="ARBA00022723"/>
    </source>
</evidence>
<proteinExistence type="predicted"/>
<keyword evidence="2" id="KW-0479">Metal-binding</keyword>
<dbReference type="SMART" id="SM00922">
    <property type="entry name" value="MR_MLE"/>
    <property type="match status" value="1"/>
</dbReference>
<dbReference type="Pfam" id="PF02746">
    <property type="entry name" value="MR_MLE_N"/>
    <property type="match status" value="1"/>
</dbReference>
<comment type="cofactor">
    <cofactor evidence="1">
        <name>Mg(2+)</name>
        <dbReference type="ChEBI" id="CHEBI:18420"/>
    </cofactor>
</comment>
<dbReference type="Gene3D" id="3.20.20.120">
    <property type="entry name" value="Enolase-like C-terminal domain"/>
    <property type="match status" value="1"/>
</dbReference>
<dbReference type="PANTHER" id="PTHR13794:SF58">
    <property type="entry name" value="MITOCHONDRIAL ENOLASE SUPERFAMILY MEMBER 1"/>
    <property type="match status" value="1"/>
</dbReference>
<sequence>MSVIDKIEITQFNEEEPDYIRDFASEDRAGSWYYSPGSTGERGSVLVRIHTDDGLIGEYAYHAAAGFAAAQAADVAKVAVGRPWQQRERLHRTARRLARPAHNYGLSFVDNALWDLAGKAYGASLTEMLGGWRTRVRAYASSVNGDRAGSLSSKEQIVEFFGQLREAGWTGFKMHSWHEGDKWEEAENVAHMREHLGERTDLMLDPACVFDSLSDAIFVGKACEEAGFRWYEDPLRPIGVGAFQHKKLREALNIPILQTEHVPGPEAKADFLLAGGTDLLRVDAHYDLGITGCLKTIHFAESLGVNVEVHGPSPIHRHLTASMQGTSLYEVANVSPHHSNPSPHIYTCGYTDDWNSIGADGTLEVPTGPGIGVSYDHDLIAKLAVNTWTITAD</sequence>
<dbReference type="RefSeq" id="WP_397058957.1">
    <property type="nucleotide sequence ID" value="NZ_JBIRYL010000001.1"/>
</dbReference>
<protein>
    <submittedName>
        <fullName evidence="5">Enolase C-terminal domain-like protein</fullName>
    </submittedName>
</protein>
<dbReference type="Proteomes" id="UP001611494">
    <property type="component" value="Unassembled WGS sequence"/>
</dbReference>
<dbReference type="SUPFAM" id="SSF51604">
    <property type="entry name" value="Enolase C-terminal domain-like"/>
    <property type="match status" value="1"/>
</dbReference>
<name>A0ABW7VPV8_9NOCA</name>
<dbReference type="InterPro" id="IPR029017">
    <property type="entry name" value="Enolase-like_N"/>
</dbReference>
<dbReference type="SUPFAM" id="SSF54826">
    <property type="entry name" value="Enolase N-terminal domain-like"/>
    <property type="match status" value="1"/>
</dbReference>
<reference evidence="5 6" key="1">
    <citation type="submission" date="2024-10" db="EMBL/GenBank/DDBJ databases">
        <title>The Natural Products Discovery Center: Release of the First 8490 Sequenced Strains for Exploring Actinobacteria Biosynthetic Diversity.</title>
        <authorList>
            <person name="Kalkreuter E."/>
            <person name="Kautsar S.A."/>
            <person name="Yang D."/>
            <person name="Bader C.D."/>
            <person name="Teijaro C.N."/>
            <person name="Fluegel L."/>
            <person name="Davis C.M."/>
            <person name="Simpson J.R."/>
            <person name="Lauterbach L."/>
            <person name="Steele A.D."/>
            <person name="Gui C."/>
            <person name="Meng S."/>
            <person name="Li G."/>
            <person name="Viehrig K."/>
            <person name="Ye F."/>
            <person name="Su P."/>
            <person name="Kiefer A.F."/>
            <person name="Nichols A."/>
            <person name="Cepeda A.J."/>
            <person name="Yan W."/>
            <person name="Fan B."/>
            <person name="Jiang Y."/>
            <person name="Adhikari A."/>
            <person name="Zheng C.-J."/>
            <person name="Schuster L."/>
            <person name="Cowan T.M."/>
            <person name="Smanski M.J."/>
            <person name="Chevrette M.G."/>
            <person name="De Carvalho L.P.S."/>
            <person name="Shen B."/>
        </authorList>
    </citation>
    <scope>NUCLEOTIDE SEQUENCE [LARGE SCALE GENOMIC DNA]</scope>
    <source>
        <strain evidence="5 6">NPDC019377</strain>
    </source>
</reference>
<dbReference type="InterPro" id="IPR036849">
    <property type="entry name" value="Enolase-like_C_sf"/>
</dbReference>
<evidence type="ECO:0000259" key="4">
    <source>
        <dbReference type="SMART" id="SM00922"/>
    </source>
</evidence>
<gene>
    <name evidence="5" type="ORF">ACH49Z_02170</name>
</gene>
<dbReference type="InterPro" id="IPR046945">
    <property type="entry name" value="RHMD-like"/>
</dbReference>
<keyword evidence="6" id="KW-1185">Reference proteome</keyword>
<keyword evidence="3" id="KW-0460">Magnesium</keyword>
<evidence type="ECO:0000256" key="1">
    <source>
        <dbReference type="ARBA" id="ARBA00001946"/>
    </source>
</evidence>
<dbReference type="SFLD" id="SFLDS00001">
    <property type="entry name" value="Enolase"/>
    <property type="match status" value="1"/>
</dbReference>
<dbReference type="InterPro" id="IPR029065">
    <property type="entry name" value="Enolase_C-like"/>
</dbReference>
<evidence type="ECO:0000313" key="5">
    <source>
        <dbReference type="EMBL" id="MFI2228643.1"/>
    </source>
</evidence>
<evidence type="ECO:0000313" key="6">
    <source>
        <dbReference type="Proteomes" id="UP001611494"/>
    </source>
</evidence>
<dbReference type="Gene3D" id="3.30.390.10">
    <property type="entry name" value="Enolase-like, N-terminal domain"/>
    <property type="match status" value="1"/>
</dbReference>
<comment type="caution">
    <text evidence="5">The sequence shown here is derived from an EMBL/GenBank/DDBJ whole genome shotgun (WGS) entry which is preliminary data.</text>
</comment>
<dbReference type="InterPro" id="IPR013341">
    <property type="entry name" value="Mandelate_racemase_N_dom"/>
</dbReference>
<dbReference type="Pfam" id="PF13378">
    <property type="entry name" value="MR_MLE_C"/>
    <property type="match status" value="1"/>
</dbReference>
<dbReference type="InterPro" id="IPR013342">
    <property type="entry name" value="Mandelate_racemase_C"/>
</dbReference>
<organism evidence="5 6">
    <name type="scientific">Nocardia testacea</name>
    <dbReference type="NCBI Taxonomy" id="248551"/>
    <lineage>
        <taxon>Bacteria</taxon>
        <taxon>Bacillati</taxon>
        <taxon>Actinomycetota</taxon>
        <taxon>Actinomycetes</taxon>
        <taxon>Mycobacteriales</taxon>
        <taxon>Nocardiaceae</taxon>
        <taxon>Nocardia</taxon>
    </lineage>
</organism>
<dbReference type="PANTHER" id="PTHR13794">
    <property type="entry name" value="ENOLASE SUPERFAMILY, MANDELATE RACEMASE"/>
    <property type="match status" value="1"/>
</dbReference>
<evidence type="ECO:0000256" key="3">
    <source>
        <dbReference type="ARBA" id="ARBA00022842"/>
    </source>
</evidence>
<accession>A0ABW7VPV8</accession>